<reference evidence="2 3" key="2">
    <citation type="submission" date="2024-10" db="EMBL/GenBank/DDBJ databases">
        <authorList>
            <person name="Ryan C."/>
        </authorList>
    </citation>
    <scope>NUCLEOTIDE SEQUENCE [LARGE SCALE GENOMIC DNA]</scope>
</reference>
<dbReference type="EMBL" id="OZ075146">
    <property type="protein sequence ID" value="CAL5050469.1"/>
    <property type="molecule type" value="Genomic_DNA"/>
</dbReference>
<dbReference type="InterPro" id="IPR050796">
    <property type="entry name" value="SCF_F-box_component"/>
</dbReference>
<evidence type="ECO:0000313" key="3">
    <source>
        <dbReference type="Proteomes" id="UP001497457"/>
    </source>
</evidence>
<proteinExistence type="predicted"/>
<gene>
    <name evidence="2" type="ORF">URODEC1_LOCUS91600</name>
</gene>
<dbReference type="InterPro" id="IPR013187">
    <property type="entry name" value="F-box-assoc_dom_typ3"/>
</dbReference>
<dbReference type="InterPro" id="IPR036047">
    <property type="entry name" value="F-box-like_dom_sf"/>
</dbReference>
<dbReference type="PANTHER" id="PTHR31672:SF13">
    <property type="entry name" value="F-BOX PROTEIN CPR30-LIKE"/>
    <property type="match status" value="1"/>
</dbReference>
<feature type="domain" description="F-box" evidence="1">
    <location>
        <begin position="15"/>
        <end position="62"/>
    </location>
</feature>
<name>A0ABC9E3W3_9POAL</name>
<sequence length="527" mass="60464">MASKTTTRKQAGMEESIINCLPTELIEHIFFSLPASCLLQCTSVCKKWHKIIRDSQFALAHLQHAPSCTLLFSPQGSISGKLYPSDAIIFDEAWLPSKSAVPVIGPDDRICGSCNGLLCLHTPTSMIKIANLATGECLHLKKPTRSLKDDHFSFYRFGFHPATKEYMVIHFFQKSSPLTVGRFNVIQVYTLGDEKWKDVVTPESLSLNCVKNSGVAIVDGTMYWLAEDMGSDWQHVVMSFDLGKESFARIQLPAVDLEDWTVGIGDDRHYWIMEIDGKVCVSTAQSLEGMLFGKLQIWTLDGHTDQRWNQKYIIHHLSPFARGLHFVHGGKIVIQHRDSNLYSYELLGKNFEIELSKMAKLLDLSPRGEDGMQFYACVKSLVPLDVYAKAAIVHRPKHLEWKLKKWEAWEQDRLMQKDVWRTMHQIEHELMVLKQRMILEVKEKTQHFPDGIQQRINMEVDLILQHMQDYPEQHPNPMLRRLNWVETMQERKKLAARLEKLKQVSYEAMGASVVRALSCVRASDNLD</sequence>
<dbReference type="InterPro" id="IPR001810">
    <property type="entry name" value="F-box_dom"/>
</dbReference>
<dbReference type="Gene3D" id="1.20.1280.50">
    <property type="match status" value="1"/>
</dbReference>
<evidence type="ECO:0000259" key="1">
    <source>
        <dbReference type="PROSITE" id="PS50181"/>
    </source>
</evidence>
<accession>A0ABC9E3W3</accession>
<dbReference type="PANTHER" id="PTHR31672">
    <property type="entry name" value="BNACNNG10540D PROTEIN"/>
    <property type="match status" value="1"/>
</dbReference>
<dbReference type="SMART" id="SM00256">
    <property type="entry name" value="FBOX"/>
    <property type="match status" value="1"/>
</dbReference>
<dbReference type="SUPFAM" id="SSF81383">
    <property type="entry name" value="F-box domain"/>
    <property type="match status" value="1"/>
</dbReference>
<reference evidence="3" key="1">
    <citation type="submission" date="2024-06" db="EMBL/GenBank/DDBJ databases">
        <authorList>
            <person name="Ryan C."/>
        </authorList>
    </citation>
    <scope>NUCLEOTIDE SEQUENCE [LARGE SCALE GENOMIC DNA]</scope>
</reference>
<dbReference type="NCBIfam" id="TIGR01640">
    <property type="entry name" value="F_box_assoc_1"/>
    <property type="match status" value="1"/>
</dbReference>
<keyword evidence="3" id="KW-1185">Reference proteome</keyword>
<evidence type="ECO:0000313" key="2">
    <source>
        <dbReference type="EMBL" id="CAL5050469.1"/>
    </source>
</evidence>
<dbReference type="PROSITE" id="PS50181">
    <property type="entry name" value="FBOX"/>
    <property type="match status" value="1"/>
</dbReference>
<dbReference type="Proteomes" id="UP001497457">
    <property type="component" value="Chromosome 36b"/>
</dbReference>
<dbReference type="InterPro" id="IPR017451">
    <property type="entry name" value="F-box-assoc_interact_dom"/>
</dbReference>
<dbReference type="SUPFAM" id="SSF69322">
    <property type="entry name" value="Tricorn protease domain 2"/>
    <property type="match status" value="1"/>
</dbReference>
<dbReference type="Pfam" id="PF08268">
    <property type="entry name" value="FBA_3"/>
    <property type="match status" value="1"/>
</dbReference>
<dbReference type="Pfam" id="PF12937">
    <property type="entry name" value="F-box-like"/>
    <property type="match status" value="1"/>
</dbReference>
<protein>
    <recommendedName>
        <fullName evidence="1">F-box domain-containing protein</fullName>
    </recommendedName>
</protein>
<organism evidence="2 3">
    <name type="scientific">Urochloa decumbens</name>
    <dbReference type="NCBI Taxonomy" id="240449"/>
    <lineage>
        <taxon>Eukaryota</taxon>
        <taxon>Viridiplantae</taxon>
        <taxon>Streptophyta</taxon>
        <taxon>Embryophyta</taxon>
        <taxon>Tracheophyta</taxon>
        <taxon>Spermatophyta</taxon>
        <taxon>Magnoliopsida</taxon>
        <taxon>Liliopsida</taxon>
        <taxon>Poales</taxon>
        <taxon>Poaceae</taxon>
        <taxon>PACMAD clade</taxon>
        <taxon>Panicoideae</taxon>
        <taxon>Panicodae</taxon>
        <taxon>Paniceae</taxon>
        <taxon>Melinidinae</taxon>
        <taxon>Urochloa</taxon>
    </lineage>
</organism>
<dbReference type="AlphaFoldDB" id="A0ABC9E3W3"/>